<sequence length="55" mass="6061">MAKGVSGSRSWMEVAPAPIIYPRKPSNAPSLEPIAEEGHEELSLQRHSDFAERPC</sequence>
<protein>
    <submittedName>
        <fullName evidence="2">Uncharacterized protein</fullName>
    </submittedName>
</protein>
<proteinExistence type="predicted"/>
<feature type="region of interest" description="Disordered" evidence="1">
    <location>
        <begin position="22"/>
        <end position="55"/>
    </location>
</feature>
<organism evidence="2">
    <name type="scientific">Salix viminalis</name>
    <name type="common">Common osier</name>
    <name type="synonym">Basket willow</name>
    <dbReference type="NCBI Taxonomy" id="40686"/>
    <lineage>
        <taxon>Eukaryota</taxon>
        <taxon>Viridiplantae</taxon>
        <taxon>Streptophyta</taxon>
        <taxon>Embryophyta</taxon>
        <taxon>Tracheophyta</taxon>
        <taxon>Spermatophyta</taxon>
        <taxon>Magnoliopsida</taxon>
        <taxon>eudicotyledons</taxon>
        <taxon>Gunneridae</taxon>
        <taxon>Pentapetalae</taxon>
        <taxon>rosids</taxon>
        <taxon>fabids</taxon>
        <taxon>Malpighiales</taxon>
        <taxon>Salicaceae</taxon>
        <taxon>Saliceae</taxon>
        <taxon>Salix</taxon>
    </lineage>
</organism>
<dbReference type="EMBL" id="CAADRP010000824">
    <property type="protein sequence ID" value="VFU32688.1"/>
    <property type="molecule type" value="Genomic_DNA"/>
</dbReference>
<gene>
    <name evidence="2" type="ORF">SVIM_LOCUS145144</name>
</gene>
<evidence type="ECO:0000313" key="2">
    <source>
        <dbReference type="EMBL" id="VFU32688.1"/>
    </source>
</evidence>
<feature type="compositionally biased region" description="Basic and acidic residues" evidence="1">
    <location>
        <begin position="36"/>
        <end position="55"/>
    </location>
</feature>
<evidence type="ECO:0000256" key="1">
    <source>
        <dbReference type="SAM" id="MobiDB-lite"/>
    </source>
</evidence>
<reference evidence="2" key="1">
    <citation type="submission" date="2019-03" db="EMBL/GenBank/DDBJ databases">
        <authorList>
            <person name="Mank J."/>
            <person name="Almeida P."/>
        </authorList>
    </citation>
    <scope>NUCLEOTIDE SEQUENCE</scope>
    <source>
        <strain evidence="2">78183</strain>
    </source>
</reference>
<dbReference type="PANTHER" id="PTHR36063:SF1">
    <property type="entry name" value="ARABIDOPSIS THALIANA GENOMIC DNA, CHROMOSOME 5, P1 CLONE:MOK16"/>
    <property type="match status" value="1"/>
</dbReference>
<accession>A0A6N2KVQ8</accession>
<name>A0A6N2KVQ8_SALVM</name>
<dbReference type="AlphaFoldDB" id="A0A6N2KVQ8"/>
<dbReference type="PANTHER" id="PTHR36063">
    <property type="entry name" value="ARABIDOPSIS THALIANA GENOMIC DNA, CHROMOSOME 5, P1 CLONE:MOK16"/>
    <property type="match status" value="1"/>
</dbReference>